<feature type="region of interest" description="Disordered" evidence="2">
    <location>
        <begin position="22"/>
        <end position="44"/>
    </location>
</feature>
<dbReference type="AlphaFoldDB" id="C4WEV6"/>
<dbReference type="Proteomes" id="UP000004386">
    <property type="component" value="Unassembled WGS sequence"/>
</dbReference>
<dbReference type="Pfam" id="PF13412">
    <property type="entry name" value="HTH_24"/>
    <property type="match status" value="1"/>
</dbReference>
<evidence type="ECO:0000313" key="4">
    <source>
        <dbReference type="Proteomes" id="UP000004386"/>
    </source>
</evidence>
<dbReference type="PANTHER" id="PTHR18964:SF149">
    <property type="entry name" value="BIFUNCTIONAL UDP-N-ACETYLGLUCOSAMINE 2-EPIMERASE_N-ACETYLMANNOSAMINE KINASE"/>
    <property type="match status" value="1"/>
</dbReference>
<dbReference type="Pfam" id="PF00480">
    <property type="entry name" value="ROK"/>
    <property type="match status" value="1"/>
</dbReference>
<comment type="caution">
    <text evidence="3">The sequence shown here is derived from an EMBL/GenBank/DDBJ whole genome shotgun (WGS) entry which is preliminary data.</text>
</comment>
<dbReference type="InterPro" id="IPR036390">
    <property type="entry name" value="WH_DNA-bd_sf"/>
</dbReference>
<gene>
    <name evidence="3" type="ORF">OINT_1000067</name>
</gene>
<accession>C4WEV6</accession>
<comment type="similarity">
    <text evidence="1">Belongs to the ROK (NagC/XylR) family.</text>
</comment>
<dbReference type="SUPFAM" id="SSF53067">
    <property type="entry name" value="Actin-like ATPase domain"/>
    <property type="match status" value="1"/>
</dbReference>
<evidence type="ECO:0000313" key="3">
    <source>
        <dbReference type="EMBL" id="EEQ94741.1"/>
    </source>
</evidence>
<dbReference type="InterPro" id="IPR000600">
    <property type="entry name" value="ROK"/>
</dbReference>
<organism evidence="3 4">
    <name type="scientific">Brucella intermedia LMG 3301</name>
    <dbReference type="NCBI Taxonomy" id="641118"/>
    <lineage>
        <taxon>Bacteria</taxon>
        <taxon>Pseudomonadati</taxon>
        <taxon>Pseudomonadota</taxon>
        <taxon>Alphaproteobacteria</taxon>
        <taxon>Hyphomicrobiales</taxon>
        <taxon>Brucellaceae</taxon>
        <taxon>Brucella/Ochrobactrum group</taxon>
        <taxon>Brucella</taxon>
    </lineage>
</organism>
<proteinExistence type="inferred from homology"/>
<evidence type="ECO:0000256" key="1">
    <source>
        <dbReference type="ARBA" id="ARBA00006479"/>
    </source>
</evidence>
<dbReference type="CDD" id="cd00092">
    <property type="entry name" value="HTH_CRP"/>
    <property type="match status" value="1"/>
</dbReference>
<dbReference type="InterPro" id="IPR036388">
    <property type="entry name" value="WH-like_DNA-bd_sf"/>
</dbReference>
<dbReference type="Gene3D" id="1.10.10.10">
    <property type="entry name" value="Winged helix-like DNA-binding domain superfamily/Winged helix DNA-binding domain"/>
    <property type="match status" value="1"/>
</dbReference>
<dbReference type="InterPro" id="IPR043129">
    <property type="entry name" value="ATPase_NBD"/>
</dbReference>
<sequence>MAAFRLHPMGRNLGEAMVRHKVEREPDSGSAESVPATPSGIISRTLSGTPGPAMQQFAGPGANVNRGSNQIGVRAYNERLVLALVRRHGALARADIARLTGLSAQTVSVIIRALEKDGLITQGERVRGRVGQPSMPMRLAADGVFSFGLKIGRRSAEIILMDFLGAIRERRHITYRWPVPDEIRSFTIDSVNAFTAALEPARRDRIAGLGIALPFELWNWVEEVGAPAEDLDAWLGADLVSDFAHAFSFPVFIQNDGTAACGAELTFGRGPEFTDFVYFFIGSFIGGGVVLNNTLYPGRTGNAGALGSMPMRMRGTWERGETLQLIDTASLFVLERMLQERHLPSDDLWLSPENWRNFGTPLDEWVALAARGLAHAAVAAASVIDFPAAVIDGWLPGNVRHRIVEATRVELSCLDLQGLRAPEIIEGKVGVHAKAMGAASLPLSNRYLFDQSVLFKDAS</sequence>
<dbReference type="HOGENOM" id="CLU_036604_13_0_5"/>
<evidence type="ECO:0000256" key="2">
    <source>
        <dbReference type="SAM" id="MobiDB-lite"/>
    </source>
</evidence>
<protein>
    <submittedName>
        <fullName evidence="3">Xylose repressor</fullName>
    </submittedName>
</protein>
<reference evidence="3 4" key="1">
    <citation type="submission" date="2009-05" db="EMBL/GenBank/DDBJ databases">
        <authorList>
            <person name="Setubal J.C."/>
            <person name="Boyle S."/>
            <person name="Crasta O.R."/>
            <person name="Gillespie J.J."/>
            <person name="Kenyon R.W."/>
            <person name="Lu J."/>
            <person name="Mane S."/>
            <person name="Nagrani S."/>
            <person name="Shallom J.M."/>
            <person name="Shallom S."/>
            <person name="Shukla M."/>
            <person name="Snyder E.E."/>
            <person name="Sobral B.W."/>
            <person name="Wattam A.R."/>
            <person name="Will R."/>
            <person name="Williams K."/>
            <person name="Yoo H."/>
            <person name="Munk C."/>
            <person name="Tapia R."/>
            <person name="Green L."/>
            <person name="Rogers Y."/>
            <person name="Detter J.C."/>
            <person name="Bruce D."/>
            <person name="Brettin T.S."/>
            <person name="Tsolis R."/>
        </authorList>
    </citation>
    <scope>NUCLEOTIDE SEQUENCE [LARGE SCALE GENOMIC DNA]</scope>
    <source>
        <strain evidence="3 4">LMG 3301</strain>
    </source>
</reference>
<dbReference type="Gene3D" id="3.30.420.40">
    <property type="match status" value="2"/>
</dbReference>
<name>C4WEV6_9HYPH</name>
<dbReference type="EMBL" id="ACQA01000001">
    <property type="protein sequence ID" value="EEQ94741.1"/>
    <property type="molecule type" value="Genomic_DNA"/>
</dbReference>
<dbReference type="SUPFAM" id="SSF46785">
    <property type="entry name" value="Winged helix' DNA-binding domain"/>
    <property type="match status" value="1"/>
</dbReference>
<dbReference type="PANTHER" id="PTHR18964">
    <property type="entry name" value="ROK (REPRESSOR, ORF, KINASE) FAMILY"/>
    <property type="match status" value="1"/>
</dbReference>